<proteinExistence type="predicted"/>
<reference evidence="2 3" key="1">
    <citation type="journal article" date="2012" name="J. Virol.">
        <title>A Novel Bat Herpesvirus Encodes Homologues of Major Histocompatibility Complex Classes I and II, C-Type Lectin, and a Unique Family of Immune-Related Genes.</title>
        <authorList>
            <person name="Zhang H."/>
            <person name="Todd S."/>
            <person name="Tachedjian M."/>
            <person name="Barr J.A."/>
            <person name="Luo M."/>
            <person name="Yu M."/>
            <person name="Marsh G.A."/>
            <person name="Crameri G."/>
            <person name="Wang L.F."/>
        </authorList>
    </citation>
    <scope>NUCLEOTIDE SEQUENCE [LARGE SCALE GENOMIC DNA]</scope>
    <source>
        <strain evidence="2">B7D8</strain>
    </source>
</reference>
<feature type="region of interest" description="Disordered" evidence="1">
    <location>
        <begin position="269"/>
        <end position="337"/>
    </location>
</feature>
<dbReference type="KEGG" id="vg:80534747"/>
<dbReference type="RefSeq" id="YP_010797044.1">
    <property type="nucleotide sequence ID" value="NC_076129.1"/>
</dbReference>
<sequence length="337" mass="38202">MAVGSWEEHGRYMSEVTCIGELVQASILGRDKLELKVREYMLSNTVVRHVSGIRVTICDLGYRYLMLDAVTKTRLGTHYPPVKGDLAVFGVSDEWRAASELPSRQIVFLISQQWDVYAFNGGVLFYVAPTMQQFWISTIVLEYENAIFPVNVHDRVRPFCRSIDELIMFYHRVALHKSAYEMLKTKEPEQIRLDVEKNRFYIMFQEIECAIQRGLLPPLFTNCGILRLNCDASFYVLHLSRWIMQNNNPVVCMPAEMTLSGLGRPAPSYRPAVATPPIISKTSPERSTDTPDKKNRKRKKSAPICIPPTVRGLNDSANGRNVTGCPDTTDGSGSQFE</sequence>
<organism evidence="2 3">
    <name type="scientific">miniopterid betaherpesvirus 1</name>
    <dbReference type="NCBI Taxonomy" id="3070189"/>
    <lineage>
        <taxon>Viruses</taxon>
        <taxon>Duplodnaviria</taxon>
        <taxon>Heunggongvirae</taxon>
        <taxon>Peploviricota</taxon>
        <taxon>Herviviricetes</taxon>
        <taxon>Herpesvirales</taxon>
        <taxon>Orthoherpesviridae</taxon>
        <taxon>Betaherpesvirinae</taxon>
        <taxon>Quwivirus</taxon>
        <taxon>Quwivirus miniopteridbeta1</taxon>
    </lineage>
</organism>
<dbReference type="EMBL" id="JQ805139">
    <property type="protein sequence ID" value="AFK83857.1"/>
    <property type="molecule type" value="Genomic_DNA"/>
</dbReference>
<evidence type="ECO:0000313" key="2">
    <source>
        <dbReference type="EMBL" id="AFK83857.1"/>
    </source>
</evidence>
<dbReference type="GeneID" id="80534747"/>
<feature type="compositionally biased region" description="Basic and acidic residues" evidence="1">
    <location>
        <begin position="283"/>
        <end position="293"/>
    </location>
</feature>
<keyword evidence="3" id="KW-1185">Reference proteome</keyword>
<accession>I3VQ13</accession>
<evidence type="ECO:0000256" key="1">
    <source>
        <dbReference type="SAM" id="MobiDB-lite"/>
    </source>
</evidence>
<dbReference type="Proteomes" id="UP000103899">
    <property type="component" value="Segment"/>
</dbReference>
<protein>
    <submittedName>
        <fullName evidence="2">B38</fullName>
    </submittedName>
</protein>
<evidence type="ECO:0000313" key="3">
    <source>
        <dbReference type="Proteomes" id="UP000103899"/>
    </source>
</evidence>
<name>I3VQ13_9BETA</name>